<name>A0AAE3G8N0_9PSEU</name>
<dbReference type="GO" id="GO:0016620">
    <property type="term" value="F:oxidoreductase activity, acting on the aldehyde or oxo group of donors, NAD or NADP as acceptor"/>
    <property type="evidence" value="ECO:0007669"/>
    <property type="project" value="InterPro"/>
</dbReference>
<accession>A0AAE3G8N0</accession>
<dbReference type="Gene3D" id="3.40.605.10">
    <property type="entry name" value="Aldehyde Dehydrogenase, Chain A, domain 1"/>
    <property type="match status" value="1"/>
</dbReference>
<evidence type="ECO:0000313" key="5">
    <source>
        <dbReference type="Proteomes" id="UP001206128"/>
    </source>
</evidence>
<evidence type="ECO:0000259" key="3">
    <source>
        <dbReference type="Pfam" id="PF00171"/>
    </source>
</evidence>
<dbReference type="SUPFAM" id="SSF53720">
    <property type="entry name" value="ALDH-like"/>
    <property type="match status" value="1"/>
</dbReference>
<dbReference type="InterPro" id="IPR016162">
    <property type="entry name" value="Ald_DH_N"/>
</dbReference>
<dbReference type="InterPro" id="IPR015590">
    <property type="entry name" value="Aldehyde_DH_dom"/>
</dbReference>
<evidence type="ECO:0000313" key="4">
    <source>
        <dbReference type="EMBL" id="MCP2163736.1"/>
    </source>
</evidence>
<dbReference type="CDD" id="cd07078">
    <property type="entry name" value="ALDH"/>
    <property type="match status" value="1"/>
</dbReference>
<comment type="caution">
    <text evidence="4">The sequence shown here is derived from an EMBL/GenBank/DDBJ whole genome shotgun (WGS) entry which is preliminary data.</text>
</comment>
<dbReference type="PANTHER" id="PTHR11699">
    <property type="entry name" value="ALDEHYDE DEHYDROGENASE-RELATED"/>
    <property type="match status" value="1"/>
</dbReference>
<dbReference type="InterPro" id="IPR016163">
    <property type="entry name" value="Ald_DH_C"/>
</dbReference>
<dbReference type="Gene3D" id="3.40.309.10">
    <property type="entry name" value="Aldehyde Dehydrogenase, Chain A, domain 2"/>
    <property type="match status" value="1"/>
</dbReference>
<organism evidence="4 5">
    <name type="scientific">Goodfellowiella coeruleoviolacea</name>
    <dbReference type="NCBI Taxonomy" id="334858"/>
    <lineage>
        <taxon>Bacteria</taxon>
        <taxon>Bacillati</taxon>
        <taxon>Actinomycetota</taxon>
        <taxon>Actinomycetes</taxon>
        <taxon>Pseudonocardiales</taxon>
        <taxon>Pseudonocardiaceae</taxon>
        <taxon>Goodfellowiella</taxon>
    </lineage>
</organism>
<dbReference type="InterPro" id="IPR016161">
    <property type="entry name" value="Ald_DH/histidinol_DH"/>
</dbReference>
<evidence type="ECO:0000256" key="2">
    <source>
        <dbReference type="SAM" id="MobiDB-lite"/>
    </source>
</evidence>
<evidence type="ECO:0000256" key="1">
    <source>
        <dbReference type="ARBA" id="ARBA00023002"/>
    </source>
</evidence>
<proteinExistence type="predicted"/>
<feature type="domain" description="Aldehyde dehydrogenase" evidence="3">
    <location>
        <begin position="27"/>
        <end position="476"/>
    </location>
</feature>
<feature type="region of interest" description="Disordered" evidence="2">
    <location>
        <begin position="1"/>
        <end position="27"/>
    </location>
</feature>
<protein>
    <submittedName>
        <fullName evidence="4">Acyl-CoA reductase</fullName>
    </submittedName>
</protein>
<dbReference type="EMBL" id="JAMTCK010000001">
    <property type="protein sequence ID" value="MCP2163736.1"/>
    <property type="molecule type" value="Genomic_DNA"/>
</dbReference>
<dbReference type="Pfam" id="PF00171">
    <property type="entry name" value="Aldedh"/>
    <property type="match status" value="1"/>
</dbReference>
<dbReference type="RefSeq" id="WP_253766640.1">
    <property type="nucleotide sequence ID" value="NZ_JAMTCK010000001.1"/>
</dbReference>
<keyword evidence="1" id="KW-0560">Oxidoreductase</keyword>
<dbReference type="Proteomes" id="UP001206128">
    <property type="component" value="Unassembled WGS sequence"/>
</dbReference>
<reference evidence="4" key="1">
    <citation type="submission" date="2022-06" db="EMBL/GenBank/DDBJ databases">
        <title>Genomic Encyclopedia of Archaeal and Bacterial Type Strains, Phase II (KMG-II): from individual species to whole genera.</title>
        <authorList>
            <person name="Goeker M."/>
        </authorList>
    </citation>
    <scope>NUCLEOTIDE SEQUENCE</scope>
    <source>
        <strain evidence="4">DSM 43935</strain>
    </source>
</reference>
<gene>
    <name evidence="4" type="ORF">LX83_000576</name>
</gene>
<keyword evidence="5" id="KW-1185">Reference proteome</keyword>
<dbReference type="AlphaFoldDB" id="A0AAE3G8N0"/>
<sequence>MTDLSTPPTRPLGALAPQPSPISGEPDLIEVTDPATGELVGRLPVATPEQTDQAVRTARAAEAGWARTPAAQRGAALADMAAALRRRSRELAEVNTRETGRPTEEAEAGVLAGADTLDQYAQLGPVHRGRSLLGEWAATDLMVPEPRGVVVALTPWNDPVAVACGLLGAALVTGNTVVHKPSERCPHLGLLLHHVLVEHLPEGVLNHLVGRGRTGARLAGHPDVDVVAHVGSTATGRAIAAATARTGAKALLENGGNDPLVVDADVDPEWAAQQAALGAFANVGQICTAVERVYVHRGLAQPFLRALTAEADRRTAGPDGHPGRRLAPLVDRAHRDHVHSQVAEALTSGAARCAGGVVPDGPGAYYPATVLADCRPDMRVLREETFGPVAPVRVVDSFDQAMTEAAADRYGLAATVLTGSLRHAQRAWRELPVGTVKVNAVFGGAPGGAAQPRAASGTGFGYGPELLDEMTTTKVVHLGQPVLG</sequence>